<keyword evidence="3" id="KW-0041">Annexin</keyword>
<dbReference type="GO" id="GO:0005886">
    <property type="term" value="C:plasma membrane"/>
    <property type="evidence" value="ECO:0007669"/>
    <property type="project" value="TreeGrafter"/>
</dbReference>
<dbReference type="Gene3D" id="1.10.220.10">
    <property type="entry name" value="Annexin"/>
    <property type="match status" value="1"/>
</dbReference>
<dbReference type="PROSITE" id="PS51897">
    <property type="entry name" value="ANNEXIN_2"/>
    <property type="match status" value="1"/>
</dbReference>
<dbReference type="STRING" id="1094619.G4Z1N1"/>
<reference evidence="4 5" key="1">
    <citation type="journal article" date="2006" name="Science">
        <title>Phytophthora genome sequences uncover evolutionary origins and mechanisms of pathogenesis.</title>
        <authorList>
            <person name="Tyler B.M."/>
            <person name="Tripathy S."/>
            <person name="Zhang X."/>
            <person name="Dehal P."/>
            <person name="Jiang R.H."/>
            <person name="Aerts A."/>
            <person name="Arredondo F.D."/>
            <person name="Baxter L."/>
            <person name="Bensasson D."/>
            <person name="Beynon J.L."/>
            <person name="Chapman J."/>
            <person name="Damasceno C.M."/>
            <person name="Dorrance A.E."/>
            <person name="Dou D."/>
            <person name="Dickerman A.W."/>
            <person name="Dubchak I.L."/>
            <person name="Garbelotto M."/>
            <person name="Gijzen M."/>
            <person name="Gordon S.G."/>
            <person name="Govers F."/>
            <person name="Grunwald N.J."/>
            <person name="Huang W."/>
            <person name="Ivors K.L."/>
            <person name="Jones R.W."/>
            <person name="Kamoun S."/>
            <person name="Krampis K."/>
            <person name="Lamour K.H."/>
            <person name="Lee M.K."/>
            <person name="McDonald W.H."/>
            <person name="Medina M."/>
            <person name="Meijer H.J."/>
            <person name="Nordberg E.K."/>
            <person name="Maclean D.J."/>
            <person name="Ospina-Giraldo M.D."/>
            <person name="Morris P.F."/>
            <person name="Phuntumart V."/>
            <person name="Putnam N.H."/>
            <person name="Rash S."/>
            <person name="Rose J.K."/>
            <person name="Sakihama Y."/>
            <person name="Salamov A.A."/>
            <person name="Savidor A."/>
            <person name="Scheuring C.F."/>
            <person name="Smith B.M."/>
            <person name="Sobral B.W."/>
            <person name="Terry A."/>
            <person name="Torto-Alalibo T.A."/>
            <person name="Win J."/>
            <person name="Xu Z."/>
            <person name="Zhang H."/>
            <person name="Grigoriev I.V."/>
            <person name="Rokhsar D.S."/>
            <person name="Boore J.L."/>
        </authorList>
    </citation>
    <scope>NUCLEOTIDE SEQUENCE [LARGE SCALE GENOMIC DNA]</scope>
    <source>
        <strain evidence="4 5">P6497</strain>
    </source>
</reference>
<evidence type="ECO:0008006" key="6">
    <source>
        <dbReference type="Google" id="ProtNLM"/>
    </source>
</evidence>
<dbReference type="EMBL" id="JH159152">
    <property type="protein sequence ID" value="EGZ26399.1"/>
    <property type="molecule type" value="Genomic_DNA"/>
</dbReference>
<evidence type="ECO:0000256" key="2">
    <source>
        <dbReference type="ARBA" id="ARBA00022737"/>
    </source>
</evidence>
<dbReference type="GO" id="GO:0005544">
    <property type="term" value="F:calcium-dependent phospholipid binding"/>
    <property type="evidence" value="ECO:0007669"/>
    <property type="project" value="InterPro"/>
</dbReference>
<feature type="non-terminal residue" evidence="4">
    <location>
        <position position="1"/>
    </location>
</feature>
<dbReference type="InterPro" id="IPR018502">
    <property type="entry name" value="Annexin_repeat"/>
</dbReference>
<sequence length="75" mass="8505">IDPYPAIAEVFEKTMKGFGTDETGLSTALVRYQSVLPHVKAAYKKLYHEELRDRISGETSGDYKRLLLEVFDAPQ</sequence>
<evidence type="ECO:0000256" key="3">
    <source>
        <dbReference type="ARBA" id="ARBA00023216"/>
    </source>
</evidence>
<feature type="non-terminal residue" evidence="4">
    <location>
        <position position="75"/>
    </location>
</feature>
<dbReference type="Proteomes" id="UP000002640">
    <property type="component" value="Unassembled WGS sequence"/>
</dbReference>
<dbReference type="GeneID" id="20652716"/>
<organism evidence="4 5">
    <name type="scientific">Phytophthora sojae (strain P6497)</name>
    <name type="common">Soybean stem and root rot agent</name>
    <name type="synonym">Phytophthora megasperma f. sp. glycines</name>
    <dbReference type="NCBI Taxonomy" id="1094619"/>
    <lineage>
        <taxon>Eukaryota</taxon>
        <taxon>Sar</taxon>
        <taxon>Stramenopiles</taxon>
        <taxon>Oomycota</taxon>
        <taxon>Peronosporomycetes</taxon>
        <taxon>Peronosporales</taxon>
        <taxon>Peronosporaceae</taxon>
        <taxon>Phytophthora</taxon>
    </lineage>
</organism>
<dbReference type="PRINTS" id="PR00196">
    <property type="entry name" value="ANNEXIN"/>
</dbReference>
<dbReference type="Pfam" id="PF00191">
    <property type="entry name" value="Annexin"/>
    <property type="match status" value="1"/>
</dbReference>
<dbReference type="GO" id="GO:0005737">
    <property type="term" value="C:cytoplasm"/>
    <property type="evidence" value="ECO:0007669"/>
    <property type="project" value="TreeGrafter"/>
</dbReference>
<evidence type="ECO:0000256" key="1">
    <source>
        <dbReference type="ARBA" id="ARBA00007831"/>
    </source>
</evidence>
<keyword evidence="2" id="KW-0677">Repeat</keyword>
<evidence type="ECO:0000313" key="5">
    <source>
        <dbReference type="Proteomes" id="UP000002640"/>
    </source>
</evidence>
<proteinExistence type="inferred from homology"/>
<dbReference type="OMA" id="DLMRIRT"/>
<dbReference type="PANTHER" id="PTHR10502:SF102">
    <property type="entry name" value="ANNEXIN B11"/>
    <property type="match status" value="1"/>
</dbReference>
<protein>
    <recommendedName>
        <fullName evidence="6">Annexin</fullName>
    </recommendedName>
</protein>
<gene>
    <name evidence="4" type="ORF">PHYSODRAFT_443096</name>
</gene>
<dbReference type="KEGG" id="psoj:PHYSODRAFT_443096"/>
<comment type="similarity">
    <text evidence="1">Belongs to the annexin family.</text>
</comment>
<dbReference type="PANTHER" id="PTHR10502">
    <property type="entry name" value="ANNEXIN"/>
    <property type="match status" value="1"/>
</dbReference>
<dbReference type="SMART" id="SM00335">
    <property type="entry name" value="ANX"/>
    <property type="match status" value="1"/>
</dbReference>
<dbReference type="SMR" id="G4Z1N1"/>
<accession>G4Z1N1</accession>
<dbReference type="InParanoid" id="G4Z1N1"/>
<dbReference type="AlphaFoldDB" id="G4Z1N1"/>
<dbReference type="InterPro" id="IPR037104">
    <property type="entry name" value="Annexin_sf"/>
</dbReference>
<dbReference type="RefSeq" id="XP_009521687.1">
    <property type="nucleotide sequence ID" value="XM_009523392.1"/>
</dbReference>
<dbReference type="SUPFAM" id="SSF47874">
    <property type="entry name" value="Annexin"/>
    <property type="match status" value="1"/>
</dbReference>
<name>G4Z1N1_PHYSP</name>
<dbReference type="GO" id="GO:0005509">
    <property type="term" value="F:calcium ion binding"/>
    <property type="evidence" value="ECO:0007669"/>
    <property type="project" value="InterPro"/>
</dbReference>
<dbReference type="GO" id="GO:0001786">
    <property type="term" value="F:phosphatidylserine binding"/>
    <property type="evidence" value="ECO:0007669"/>
    <property type="project" value="TreeGrafter"/>
</dbReference>
<dbReference type="InterPro" id="IPR001464">
    <property type="entry name" value="Annexin"/>
</dbReference>
<keyword evidence="5" id="KW-1185">Reference proteome</keyword>
<evidence type="ECO:0000313" key="4">
    <source>
        <dbReference type="EMBL" id="EGZ26399.1"/>
    </source>
</evidence>